<dbReference type="Proteomes" id="UP000053958">
    <property type="component" value="Unassembled WGS sequence"/>
</dbReference>
<evidence type="ECO:0000313" key="2">
    <source>
        <dbReference type="Proteomes" id="UP000053958"/>
    </source>
</evidence>
<evidence type="ECO:0000313" key="1">
    <source>
        <dbReference type="EMBL" id="KKA18382.1"/>
    </source>
</evidence>
<dbReference type="GeneID" id="25319942"/>
<protein>
    <submittedName>
        <fullName evidence="1">Uncharacterized protein</fullName>
    </submittedName>
</protein>
<name>A0A0F4YJB3_RASE3</name>
<sequence>MQLLSQIHSRDLNFRGDKNVHGHPVRSTEYTAHSTLGTNIIHGMIIHYYYGWIRTEYSDLYYSVLHTQSRKGYRGQLSSRGQDATVPTSVVFSSFFLFFFSGCELVGRLGLGDFSLTQAKAISRRSTEHGLLRSPYGVLSQVGKVPNVMMMKQATTNTYELLSTELKYRFIYSVYGVLRTNMFLHISNK</sequence>
<keyword evidence="2" id="KW-1185">Reference proteome</keyword>
<dbReference type="AlphaFoldDB" id="A0A0F4YJB3"/>
<proteinExistence type="predicted"/>
<dbReference type="EMBL" id="LASV01000462">
    <property type="protein sequence ID" value="KKA18382.1"/>
    <property type="molecule type" value="Genomic_DNA"/>
</dbReference>
<gene>
    <name evidence="1" type="ORF">T310_7672</name>
</gene>
<dbReference type="RefSeq" id="XP_013324994.1">
    <property type="nucleotide sequence ID" value="XM_013469540.1"/>
</dbReference>
<comment type="caution">
    <text evidence="1">The sequence shown here is derived from an EMBL/GenBank/DDBJ whole genome shotgun (WGS) entry which is preliminary data.</text>
</comment>
<reference evidence="1 2" key="1">
    <citation type="submission" date="2015-04" db="EMBL/GenBank/DDBJ databases">
        <authorList>
            <person name="Heijne W.H."/>
            <person name="Fedorova N.D."/>
            <person name="Nierman W.C."/>
            <person name="Vollebregt A.W."/>
            <person name="Zhao Z."/>
            <person name="Wu L."/>
            <person name="Kumar M."/>
            <person name="Stam H."/>
            <person name="van den Berg M.A."/>
            <person name="Pel H.J."/>
        </authorList>
    </citation>
    <scope>NUCLEOTIDE SEQUENCE [LARGE SCALE GENOMIC DNA]</scope>
    <source>
        <strain evidence="1 2">CBS 393.64</strain>
    </source>
</reference>
<accession>A0A0F4YJB3</accession>
<organism evidence="1 2">
    <name type="scientific">Rasamsonia emersonii (strain ATCC 16479 / CBS 393.64 / IMI 116815)</name>
    <dbReference type="NCBI Taxonomy" id="1408163"/>
    <lineage>
        <taxon>Eukaryota</taxon>
        <taxon>Fungi</taxon>
        <taxon>Dikarya</taxon>
        <taxon>Ascomycota</taxon>
        <taxon>Pezizomycotina</taxon>
        <taxon>Eurotiomycetes</taxon>
        <taxon>Eurotiomycetidae</taxon>
        <taxon>Eurotiales</taxon>
        <taxon>Trichocomaceae</taxon>
        <taxon>Rasamsonia</taxon>
    </lineage>
</organism>